<reference evidence="2" key="2">
    <citation type="submission" date="2021-05" db="EMBL/GenBank/DDBJ databases">
        <authorList>
            <person name="Pain A."/>
        </authorList>
    </citation>
    <scope>NUCLEOTIDE SEQUENCE</scope>
    <source>
        <strain evidence="2">1802A</strain>
    </source>
</reference>
<feature type="compositionally biased region" description="Basic residues" evidence="1">
    <location>
        <begin position="161"/>
        <end position="178"/>
    </location>
</feature>
<feature type="compositionally biased region" description="Polar residues" evidence="1">
    <location>
        <begin position="265"/>
        <end position="282"/>
    </location>
</feature>
<feature type="region of interest" description="Disordered" evidence="1">
    <location>
        <begin position="157"/>
        <end position="181"/>
    </location>
</feature>
<feature type="compositionally biased region" description="Basic and acidic residues" evidence="1">
    <location>
        <begin position="283"/>
        <end position="294"/>
    </location>
</feature>
<reference evidence="2" key="1">
    <citation type="journal article" date="2014" name="Nucleic Acids Res.">
        <title>The evolutionary dynamics of variant antigen genes in Babesia reveal a history of genomic innovation underlying host-parasite interaction.</title>
        <authorList>
            <person name="Jackson A.P."/>
            <person name="Otto T.D."/>
            <person name="Darby A."/>
            <person name="Ramaprasad A."/>
            <person name="Xia D."/>
            <person name="Echaide I.E."/>
            <person name="Farber M."/>
            <person name="Gahlot S."/>
            <person name="Gamble J."/>
            <person name="Gupta D."/>
            <person name="Gupta Y."/>
            <person name="Jackson L."/>
            <person name="Malandrin L."/>
            <person name="Malas T.B."/>
            <person name="Moussa E."/>
            <person name="Nair M."/>
            <person name="Reid A.J."/>
            <person name="Sanders M."/>
            <person name="Sharma J."/>
            <person name="Tracey A."/>
            <person name="Quail M.A."/>
            <person name="Weir W."/>
            <person name="Wastling J.M."/>
            <person name="Hall N."/>
            <person name="Willadsen P."/>
            <person name="Lingelbach K."/>
            <person name="Shiels B."/>
            <person name="Tait A."/>
            <person name="Berriman M."/>
            <person name="Allred D.R."/>
            <person name="Pain A."/>
        </authorList>
    </citation>
    <scope>NUCLEOTIDE SEQUENCE</scope>
    <source>
        <strain evidence="2">1802A</strain>
    </source>
</reference>
<proteinExistence type="predicted"/>
<dbReference type="Proteomes" id="UP001195914">
    <property type="component" value="Unassembled WGS sequence"/>
</dbReference>
<evidence type="ECO:0000313" key="3">
    <source>
        <dbReference type="Proteomes" id="UP001195914"/>
    </source>
</evidence>
<accession>A0AAD9GJP0</accession>
<gene>
    <name evidence="2" type="ORF">X943_002548</name>
</gene>
<dbReference type="EMBL" id="JAHBMH010000007">
    <property type="protein sequence ID" value="KAK1939717.1"/>
    <property type="molecule type" value="Genomic_DNA"/>
</dbReference>
<name>A0AAD9GJP0_BABDI</name>
<sequence>MSTASAESVSEDTSKHVTRIASALVTARSAFPDDICFEIDDGVLTWIVRGSDSEFKIECHNASEIIDGFYRAEYFRDTSKILDSYSELHAGIRCVEPEHEPEPRVIVSQQSILETVRRMQLQKKLQDDMKKEEEAYYAALQASCDTAAVSENTDSITLQKTAKKHKAMTPKRRKRHEKTNHSIANPSQCVRVMNNTREICEDAIKEVLNESNVGWMDAEETHSPTEYSFISQKADETFCSDIIKRELMPMRPGNIGERGRKQQKVDSQTDLTSDTEQGQSQEETSRRHAEDIGGVRRGKRIRKNSIFQDFYLPISDNEWIAETYVNVPKITY</sequence>
<keyword evidence="3" id="KW-1185">Reference proteome</keyword>
<protein>
    <submittedName>
        <fullName evidence="2">Uncharacterized protein</fullName>
    </submittedName>
</protein>
<organism evidence="2 3">
    <name type="scientific">Babesia divergens</name>
    <dbReference type="NCBI Taxonomy" id="32595"/>
    <lineage>
        <taxon>Eukaryota</taxon>
        <taxon>Sar</taxon>
        <taxon>Alveolata</taxon>
        <taxon>Apicomplexa</taxon>
        <taxon>Aconoidasida</taxon>
        <taxon>Piroplasmida</taxon>
        <taxon>Babesiidae</taxon>
        <taxon>Babesia</taxon>
    </lineage>
</organism>
<comment type="caution">
    <text evidence="2">The sequence shown here is derived from an EMBL/GenBank/DDBJ whole genome shotgun (WGS) entry which is preliminary data.</text>
</comment>
<evidence type="ECO:0000313" key="2">
    <source>
        <dbReference type="EMBL" id="KAK1939717.1"/>
    </source>
</evidence>
<evidence type="ECO:0000256" key="1">
    <source>
        <dbReference type="SAM" id="MobiDB-lite"/>
    </source>
</evidence>
<feature type="region of interest" description="Disordered" evidence="1">
    <location>
        <begin position="250"/>
        <end position="295"/>
    </location>
</feature>
<dbReference type="AlphaFoldDB" id="A0AAD9GJP0"/>